<reference evidence="2" key="1">
    <citation type="journal article" date="2019" name="Int. J. Syst. Evol. Microbiol.">
        <title>The Global Catalogue of Microorganisms (GCM) 10K type strain sequencing project: providing services to taxonomists for standard genome sequencing and annotation.</title>
        <authorList>
            <consortium name="The Broad Institute Genomics Platform"/>
            <consortium name="The Broad Institute Genome Sequencing Center for Infectious Disease"/>
            <person name="Wu L."/>
            <person name="Ma J."/>
        </authorList>
    </citation>
    <scope>NUCLEOTIDE SEQUENCE [LARGE SCALE GENOMIC DNA]</scope>
    <source>
        <strain evidence="2">JCM 17688</strain>
    </source>
</reference>
<gene>
    <name evidence="1" type="ORF">GCM10023147_09000</name>
</gene>
<name>A0ABP8J7K5_9ACTN</name>
<proteinExistence type="predicted"/>
<evidence type="ECO:0000313" key="2">
    <source>
        <dbReference type="Proteomes" id="UP001500635"/>
    </source>
</evidence>
<dbReference type="Proteomes" id="UP001500635">
    <property type="component" value="Unassembled WGS sequence"/>
</dbReference>
<protein>
    <submittedName>
        <fullName evidence="1">Uncharacterized protein</fullName>
    </submittedName>
</protein>
<organism evidence="1 2">
    <name type="scientific">Tsukamurella soli</name>
    <dbReference type="NCBI Taxonomy" id="644556"/>
    <lineage>
        <taxon>Bacteria</taxon>
        <taxon>Bacillati</taxon>
        <taxon>Actinomycetota</taxon>
        <taxon>Actinomycetes</taxon>
        <taxon>Mycobacteriales</taxon>
        <taxon>Tsukamurellaceae</taxon>
        <taxon>Tsukamurella</taxon>
    </lineage>
</organism>
<accession>A0ABP8J7K5</accession>
<dbReference type="EMBL" id="BAABFR010000009">
    <property type="protein sequence ID" value="GAA4386154.1"/>
    <property type="molecule type" value="Genomic_DNA"/>
</dbReference>
<sequence length="68" mass="6752">MTVHRAVSPVPGAGHEVAVGVSSRVTVHRAVSPVPGAGHEVAVGVSSRVAVTTRSPSGSICRAGSGRR</sequence>
<keyword evidence="2" id="KW-1185">Reference proteome</keyword>
<evidence type="ECO:0000313" key="1">
    <source>
        <dbReference type="EMBL" id="GAA4386154.1"/>
    </source>
</evidence>
<comment type="caution">
    <text evidence="1">The sequence shown here is derived from an EMBL/GenBank/DDBJ whole genome shotgun (WGS) entry which is preliminary data.</text>
</comment>